<evidence type="ECO:0000256" key="1">
    <source>
        <dbReference type="ARBA" id="ARBA00006995"/>
    </source>
</evidence>
<keyword evidence="2" id="KW-0677">Repeat</keyword>
<protein>
    <submittedName>
        <fullName evidence="4">Tetratricopeptide repeat protein 36</fullName>
    </submittedName>
</protein>
<dbReference type="OrthoDB" id="539634at2759"/>
<sequence length="156" mass="17258">MSSRRNYDADLKDDEELTDVVIEAKRLESEAVKKAEAGNVDEAIEILSQSIQLAPRRPSGYNNRAQAFRLKGNVSAAIEDLNNTINLSGGKGKSACLAFCQRALIYRLQNKQQEAVADFEMAATLGSAFARSQLVLMNPYAALCNQMLRKVLAQYR</sequence>
<dbReference type="PANTHER" id="PTHR21405:SF0">
    <property type="entry name" value="TETRATRICOPEPTIDE REPEAT PROTEIN 36"/>
    <property type="match status" value="1"/>
</dbReference>
<comment type="similarity">
    <text evidence="1">Belongs to the TTC36 family.</text>
</comment>
<comment type="caution">
    <text evidence="4">The sequence shown here is derived from an EMBL/GenBank/DDBJ whole genome shotgun (WGS) entry which is preliminary data.</text>
</comment>
<evidence type="ECO:0000256" key="3">
    <source>
        <dbReference type="ARBA" id="ARBA00022803"/>
    </source>
</evidence>
<dbReference type="SMART" id="SM00028">
    <property type="entry name" value="TPR"/>
    <property type="match status" value="3"/>
</dbReference>
<reference evidence="4" key="1">
    <citation type="submission" date="2020-08" db="EMBL/GenBank/DDBJ databases">
        <title>Multicomponent nature underlies the extraordinary mechanical properties of spider dragline silk.</title>
        <authorList>
            <person name="Kono N."/>
            <person name="Nakamura H."/>
            <person name="Mori M."/>
            <person name="Yoshida Y."/>
            <person name="Ohtoshi R."/>
            <person name="Malay A.D."/>
            <person name="Moran D.A.P."/>
            <person name="Tomita M."/>
            <person name="Numata K."/>
            <person name="Arakawa K."/>
        </authorList>
    </citation>
    <scope>NUCLEOTIDE SEQUENCE</scope>
</reference>
<accession>A0A8X6MSM7</accession>
<evidence type="ECO:0000256" key="2">
    <source>
        <dbReference type="ARBA" id="ARBA00022737"/>
    </source>
</evidence>
<dbReference type="PANTHER" id="PTHR21405">
    <property type="entry name" value="CDNA SEQUENCE BC021608"/>
    <property type="match status" value="1"/>
</dbReference>
<gene>
    <name evidence="4" type="primary">TTC36</name>
    <name evidence="4" type="ORF">NPIL_259161</name>
</gene>
<keyword evidence="3" id="KW-0802">TPR repeat</keyword>
<proteinExistence type="inferred from homology"/>
<name>A0A8X6MSM7_NEPPI</name>
<dbReference type="SUPFAM" id="SSF48452">
    <property type="entry name" value="TPR-like"/>
    <property type="match status" value="1"/>
</dbReference>
<dbReference type="InterPro" id="IPR011990">
    <property type="entry name" value="TPR-like_helical_dom_sf"/>
</dbReference>
<keyword evidence="5" id="KW-1185">Reference proteome</keyword>
<dbReference type="EMBL" id="BMAW01001797">
    <property type="protein sequence ID" value="GFS75626.1"/>
    <property type="molecule type" value="Genomic_DNA"/>
</dbReference>
<dbReference type="FunFam" id="1.25.40.10:FF:000213">
    <property type="entry name" value="Tetratricopeptide repeat domain 36"/>
    <property type="match status" value="1"/>
</dbReference>
<dbReference type="InterPro" id="IPR038906">
    <property type="entry name" value="TTC36"/>
</dbReference>
<dbReference type="Proteomes" id="UP000887013">
    <property type="component" value="Unassembled WGS sequence"/>
</dbReference>
<dbReference type="GO" id="GO:0006570">
    <property type="term" value="P:tyrosine metabolic process"/>
    <property type="evidence" value="ECO:0007669"/>
    <property type="project" value="TreeGrafter"/>
</dbReference>
<dbReference type="AlphaFoldDB" id="A0A8X6MSM7"/>
<evidence type="ECO:0000313" key="5">
    <source>
        <dbReference type="Proteomes" id="UP000887013"/>
    </source>
</evidence>
<dbReference type="InterPro" id="IPR019734">
    <property type="entry name" value="TPR_rpt"/>
</dbReference>
<dbReference type="Gene3D" id="1.25.40.10">
    <property type="entry name" value="Tetratricopeptide repeat domain"/>
    <property type="match status" value="1"/>
</dbReference>
<organism evidence="4 5">
    <name type="scientific">Nephila pilipes</name>
    <name type="common">Giant wood spider</name>
    <name type="synonym">Nephila maculata</name>
    <dbReference type="NCBI Taxonomy" id="299642"/>
    <lineage>
        <taxon>Eukaryota</taxon>
        <taxon>Metazoa</taxon>
        <taxon>Ecdysozoa</taxon>
        <taxon>Arthropoda</taxon>
        <taxon>Chelicerata</taxon>
        <taxon>Arachnida</taxon>
        <taxon>Araneae</taxon>
        <taxon>Araneomorphae</taxon>
        <taxon>Entelegynae</taxon>
        <taxon>Araneoidea</taxon>
        <taxon>Nephilidae</taxon>
        <taxon>Nephila</taxon>
    </lineage>
</organism>
<evidence type="ECO:0000313" key="4">
    <source>
        <dbReference type="EMBL" id="GFS75626.1"/>
    </source>
</evidence>